<proteinExistence type="predicted"/>
<evidence type="ECO:0000313" key="1">
    <source>
        <dbReference type="EMBL" id="MDO0877422.1"/>
    </source>
</evidence>
<keyword evidence="2" id="KW-1185">Reference proteome</keyword>
<evidence type="ECO:0000313" key="2">
    <source>
        <dbReference type="Proteomes" id="UP001176117"/>
    </source>
</evidence>
<dbReference type="RefSeq" id="WP_035067759.1">
    <property type="nucleotide sequence ID" value="NZ_CP012152.1"/>
</dbReference>
<protein>
    <submittedName>
        <fullName evidence="1">PD-(D/E)XK nuclease family protein</fullName>
    </submittedName>
</protein>
<dbReference type="AlphaFoldDB" id="A0AAW7TH43"/>
<gene>
    <name evidence="1" type="ORF">NBU54_07080</name>
</gene>
<dbReference type="Pfam" id="PF14281">
    <property type="entry name" value="PDDEXK_4"/>
    <property type="match status" value="1"/>
</dbReference>
<dbReference type="Proteomes" id="UP001176117">
    <property type="component" value="Unassembled WGS sequence"/>
</dbReference>
<comment type="caution">
    <text evidence="1">The sequence shown here is derived from an EMBL/GenBank/DDBJ whole genome shotgun (WGS) entry which is preliminary data.</text>
</comment>
<name>A0AAW7TH43_9BACL</name>
<dbReference type="EMBL" id="JAMOGB010000005">
    <property type="protein sequence ID" value="MDO0877422.1"/>
    <property type="molecule type" value="Genomic_DNA"/>
</dbReference>
<reference evidence="1" key="1">
    <citation type="submission" date="2022-05" db="EMBL/GenBank/DDBJ databases">
        <title>Genome-based reclassification of Anoxybacillus salavatliensis Cihan et al. as a later heterotypic synonym of Anoxybacillus gonensis Belduz et al. 2003.</title>
        <authorList>
            <person name="Inan Bektas K."/>
            <person name="Guler H.I."/>
            <person name="Belduz A.O."/>
            <person name="Canakci S."/>
        </authorList>
    </citation>
    <scope>NUCLEOTIDE SEQUENCE</scope>
    <source>
        <strain evidence="1">NCIMB 13933</strain>
    </source>
</reference>
<dbReference type="KEGG" id="agn:AFK25_04010"/>
<accession>A0AAW7TH43</accession>
<organism evidence="1 2">
    <name type="scientific">Anoxybacillus gonensis</name>
    <dbReference type="NCBI Taxonomy" id="198467"/>
    <lineage>
        <taxon>Bacteria</taxon>
        <taxon>Bacillati</taxon>
        <taxon>Bacillota</taxon>
        <taxon>Bacilli</taxon>
        <taxon>Bacillales</taxon>
        <taxon>Anoxybacillaceae</taxon>
        <taxon>Anoxybacillus</taxon>
    </lineage>
</organism>
<dbReference type="InterPro" id="IPR029470">
    <property type="entry name" value="PDDEXK_4"/>
</dbReference>
<sequence>MQLNTEERERLVQQITRFVSNNDLLEKLNAKLNEFNPFEVLKVTHHEIRHSNVLSWLLHPKESHFMGDYFLKKIISEVLCGDVVRKNHSLQITDILVNDFHDAEVFREWRNIDLVIISKKNSFVLFIENKVHAGLASHQLEKYLETIKQTFPTMKHIVPVFLTLNSDEAPHDEYYSLSHSQILNILKLALEMYKDRMSNKIYDFIYYYIRTLEDLTMQDEQLIALCSEIYKQHKEAIDAIVKYGMVLNSSLHQAVEKLKENNNLDIIDSTQDNRFFKNDKELWFIPTFLAKNLPSLIRKWKSPFPVAYFFVREEKKLRLILEVGPIQDGQIRLQLLNEIVKHNSQLFSAKSSALTNVNGTFTRIRHSSIDITDWNDIDYLSERINDFLVNDFKYDEVNKVLMDILQNYDSSKIGQQI</sequence>